<keyword evidence="2" id="KW-1185">Reference proteome</keyword>
<gene>
    <name evidence="1" type="ORF">OE104_13495</name>
</gene>
<protein>
    <submittedName>
        <fullName evidence="1">YaaC family protein</fullName>
    </submittedName>
</protein>
<organism evidence="1 2">
    <name type="scientific">Fervidibacillus albus</name>
    <dbReference type="NCBI Taxonomy" id="2980026"/>
    <lineage>
        <taxon>Bacteria</taxon>
        <taxon>Bacillati</taxon>
        <taxon>Bacillota</taxon>
        <taxon>Bacilli</taxon>
        <taxon>Bacillales</taxon>
        <taxon>Bacillaceae</taxon>
        <taxon>Fervidibacillus</taxon>
    </lineage>
</organism>
<reference evidence="1" key="1">
    <citation type="submission" date="2022-09" db="EMBL/GenBank/DDBJ databases">
        <title>Complete Genomes of Fervidibacillus albus and Fervidibacillus halotolerans isolated from tidal flat sediments.</title>
        <authorList>
            <person name="Kwon K.K."/>
            <person name="Yang S.-H."/>
            <person name="Park M.J."/>
            <person name="Oh H.-M."/>
        </authorList>
    </citation>
    <scope>NUCLEOTIDE SEQUENCE</scope>
    <source>
        <strain evidence="1">MEBiC13591</strain>
    </source>
</reference>
<dbReference type="Proteomes" id="UP001164718">
    <property type="component" value="Chromosome"/>
</dbReference>
<proteinExistence type="predicted"/>
<name>A0A9E8RUF8_9BACI</name>
<sequence>MHFPSSVHAWQQLLYISSLETAQQFLLKKYMWLFPNHARKKSYENSSKFLHHIEQGKIFFQQSETAPLSIKPIFLFYGLSFLLKGALLITDPNYPENVKVLAHGVSTRKRKKQDYEYLKDEVKIQKNGFFPHISKKMFHMEHLEGKKMNIGDLLCQIPELMPFFQERNVSIIPLFSIGDGTFQIVDDVFDAFHMTPRRFFHYLNGKSNQGALFQWGEDGVTFTVNEIKPPIEILPFRFHLMDQKYYFIDGERSLSFFHELLIHYLLLYHLSMLARYEIEWWSELLSMKSTVEYPLIEQYLHICLLKCPLLIHQYLFDDETIEKKG</sequence>
<evidence type="ECO:0000313" key="2">
    <source>
        <dbReference type="Proteomes" id="UP001164718"/>
    </source>
</evidence>
<evidence type="ECO:0000313" key="1">
    <source>
        <dbReference type="EMBL" id="WAA09525.1"/>
    </source>
</evidence>
<dbReference type="KEGG" id="faf:OE104_13495"/>
<dbReference type="EMBL" id="CP106878">
    <property type="protein sequence ID" value="WAA09525.1"/>
    <property type="molecule type" value="Genomic_DNA"/>
</dbReference>
<dbReference type="InterPro" id="IPR026988">
    <property type="entry name" value="YaaC-like"/>
</dbReference>
<accession>A0A9E8RUF8</accession>
<dbReference type="AlphaFoldDB" id="A0A9E8RUF8"/>
<dbReference type="Pfam" id="PF14175">
    <property type="entry name" value="YaaC"/>
    <property type="match status" value="1"/>
</dbReference>
<dbReference type="RefSeq" id="WP_275417306.1">
    <property type="nucleotide sequence ID" value="NZ_CP106878.1"/>
</dbReference>